<dbReference type="PANTHER" id="PTHR11941">
    <property type="entry name" value="ENOYL-COA HYDRATASE-RELATED"/>
    <property type="match status" value="1"/>
</dbReference>
<dbReference type="AlphaFoldDB" id="H1S233"/>
<evidence type="ECO:0000313" key="3">
    <source>
        <dbReference type="EMBL" id="EHP43399.1"/>
    </source>
</evidence>
<gene>
    <name evidence="3" type="ORF">OR16_08707</name>
</gene>
<dbReference type="Proteomes" id="UP000005808">
    <property type="component" value="Unassembled WGS sequence"/>
</dbReference>
<dbReference type="RefSeq" id="WP_006157455.1">
    <property type="nucleotide sequence ID" value="NZ_AHJE01000019.1"/>
</dbReference>
<dbReference type="GO" id="GO:0016836">
    <property type="term" value="F:hydro-lyase activity"/>
    <property type="evidence" value="ECO:0007669"/>
    <property type="project" value="UniProtKB-ARBA"/>
</dbReference>
<reference evidence="3 4" key="1">
    <citation type="journal article" date="2012" name="J. Bacteriol.">
        <title>De Novo Genome Project of Cupriavidus basilensis OR16.</title>
        <authorList>
            <person name="Cserhati M."/>
            <person name="Kriszt B."/>
            <person name="Szoboszlay S."/>
            <person name="Toth A."/>
            <person name="Szabo I."/>
            <person name="Tancsics A."/>
            <person name="Nagy I."/>
            <person name="Horvath B."/>
            <person name="Nagy I."/>
            <person name="Kukolya J."/>
        </authorList>
    </citation>
    <scope>NUCLEOTIDE SEQUENCE [LARGE SCALE GENOMIC DNA]</scope>
    <source>
        <strain evidence="3 4">OR16</strain>
    </source>
</reference>
<dbReference type="FunFam" id="3.90.226.10:FF:000009">
    <property type="entry name" value="Carnitinyl-CoA dehydratase"/>
    <property type="match status" value="1"/>
</dbReference>
<dbReference type="Pfam" id="PF00378">
    <property type="entry name" value="ECH_1"/>
    <property type="match status" value="1"/>
</dbReference>
<dbReference type="InterPro" id="IPR014748">
    <property type="entry name" value="Enoyl-CoA_hydra_C"/>
</dbReference>
<protein>
    <submittedName>
        <fullName evidence="3">Short chain enoyl-CoA hydratase</fullName>
    </submittedName>
</protein>
<evidence type="ECO:0000256" key="1">
    <source>
        <dbReference type="ARBA" id="ARBA00005254"/>
    </source>
</evidence>
<organism evidence="3 4">
    <name type="scientific">Cupriavidus basilensis OR16</name>
    <dbReference type="NCBI Taxonomy" id="1127483"/>
    <lineage>
        <taxon>Bacteria</taxon>
        <taxon>Pseudomonadati</taxon>
        <taxon>Pseudomonadota</taxon>
        <taxon>Betaproteobacteria</taxon>
        <taxon>Burkholderiales</taxon>
        <taxon>Burkholderiaceae</taxon>
        <taxon>Cupriavidus</taxon>
    </lineage>
</organism>
<sequence>MQLVTTRHQGSATMPILQNLTYEKKASIAYVTINRPKFLNALSFATMVEIRSVMEDARADDAIRGVIITGAGDKAFAAGADITEIASISAVEAETFTRSGQAALDAIEHLGKPVVAAVNGLALGGGCEIALACTLRLATENAKFGQPEVKLGVIPGFGGTQRLPRLVGKGRALQIILTAEAIDAQEAHRIGLVNEVVRADRLMVRAEEILDRIAANSPLAVRLAMRAVHCGLDSDQAEGLSLESAYFSVCASSEDKREGTSAFLEKRAPRFIAR</sequence>
<dbReference type="InterPro" id="IPR029045">
    <property type="entry name" value="ClpP/crotonase-like_dom_sf"/>
</dbReference>
<dbReference type="FunFam" id="1.10.12.10:FF:000001">
    <property type="entry name" value="Probable enoyl-CoA hydratase, mitochondrial"/>
    <property type="match status" value="1"/>
</dbReference>
<accession>H1S233</accession>
<dbReference type="Gene3D" id="3.90.226.10">
    <property type="entry name" value="2-enoyl-CoA Hydratase, Chain A, domain 1"/>
    <property type="match status" value="1"/>
</dbReference>
<dbReference type="PATRIC" id="fig|1127483.3.peg.1743"/>
<dbReference type="InterPro" id="IPR001753">
    <property type="entry name" value="Enoyl-CoA_hydra/iso"/>
</dbReference>
<keyword evidence="2" id="KW-0456">Lyase</keyword>
<evidence type="ECO:0000313" key="4">
    <source>
        <dbReference type="Proteomes" id="UP000005808"/>
    </source>
</evidence>
<dbReference type="Gene3D" id="1.10.12.10">
    <property type="entry name" value="Lyase 2-enoyl-coa Hydratase, Chain A, domain 2"/>
    <property type="match status" value="1"/>
</dbReference>
<dbReference type="EMBL" id="AHJE01000019">
    <property type="protein sequence ID" value="EHP43399.1"/>
    <property type="molecule type" value="Genomic_DNA"/>
</dbReference>
<dbReference type="GO" id="GO:0006635">
    <property type="term" value="P:fatty acid beta-oxidation"/>
    <property type="evidence" value="ECO:0007669"/>
    <property type="project" value="TreeGrafter"/>
</dbReference>
<name>H1S233_9BURK</name>
<comment type="caution">
    <text evidence="3">The sequence shown here is derived from an EMBL/GenBank/DDBJ whole genome shotgun (WGS) entry which is preliminary data.</text>
</comment>
<evidence type="ECO:0000256" key="2">
    <source>
        <dbReference type="ARBA" id="ARBA00023239"/>
    </source>
</evidence>
<proteinExistence type="inferred from homology"/>
<dbReference type="PANTHER" id="PTHR11941:SF54">
    <property type="entry name" value="ENOYL-COA HYDRATASE, MITOCHONDRIAL"/>
    <property type="match status" value="1"/>
</dbReference>
<dbReference type="SUPFAM" id="SSF52096">
    <property type="entry name" value="ClpP/crotonase"/>
    <property type="match status" value="1"/>
</dbReference>
<dbReference type="CDD" id="cd06558">
    <property type="entry name" value="crotonase-like"/>
    <property type="match status" value="1"/>
</dbReference>
<comment type="similarity">
    <text evidence="1">Belongs to the enoyl-CoA hydratase/isomerase family.</text>
</comment>